<dbReference type="UniPathway" id="UPA00070">
    <property type="reaction ID" value="UER00119"/>
</dbReference>
<dbReference type="Gene3D" id="3.40.50.2020">
    <property type="match status" value="1"/>
</dbReference>
<comment type="cofactor">
    <cofactor evidence="7">
        <name>Mg(2+)</name>
        <dbReference type="ChEBI" id="CHEBI:18420"/>
    </cofactor>
</comment>
<evidence type="ECO:0000313" key="8">
    <source>
        <dbReference type="EMBL" id="ACZ19319.1"/>
    </source>
</evidence>
<dbReference type="PATRIC" id="fig|525903.6.peg.1086"/>
<comment type="function">
    <text evidence="7">Catalyzes the transfer of a ribosyl phosphate group from 5-phosphoribose 1-diphosphate to orotate, leading to the formation of orotidine monophosphate (OMP).</text>
</comment>
<gene>
    <name evidence="7" type="primary">pyrE</name>
    <name evidence="8" type="ordered locus">Taci_1087</name>
</gene>
<dbReference type="NCBIfam" id="TIGR01367">
    <property type="entry name" value="pyrE_Therm"/>
    <property type="match status" value="1"/>
</dbReference>
<name>D1B5M8_THEAS</name>
<dbReference type="RefSeq" id="WP_012869834.1">
    <property type="nucleotide sequence ID" value="NC_013522.1"/>
</dbReference>
<feature type="binding site" description="in other chain" evidence="7">
    <location>
        <begin position="120"/>
        <end position="128"/>
    </location>
    <ligand>
        <name>5-phospho-alpha-D-ribose 1-diphosphate</name>
        <dbReference type="ChEBI" id="CHEBI:58017"/>
        <note>ligand shared between dimeric partners</note>
    </ligand>
</feature>
<evidence type="ECO:0000256" key="4">
    <source>
        <dbReference type="ARBA" id="ARBA00022679"/>
    </source>
</evidence>
<feature type="binding site" evidence="7">
    <location>
        <position position="124"/>
    </location>
    <ligand>
        <name>orotate</name>
        <dbReference type="ChEBI" id="CHEBI:30839"/>
    </ligand>
</feature>
<keyword evidence="4 7" id="KW-0808">Transferase</keyword>
<dbReference type="STRING" id="525903.Taci_1087"/>
<sequence length="196" mass="21349">MGALLAGEDLERFKSMMERSGGHLKGHFLLSSGLHSSDYLQCALFLSNPSYASWAGERLARGAEDLGAQVVVSPALGGLIIGHEVARHLGLSFIFTEREGGIMRLRRFPNPGAVRFLVVEDVFTTGKSTLEVVEVMEAFGARWVGALSMVNRSGTQDLFPVPTRSLWETSFPVYDPEICPLCGAHQPLVKPGSRFV</sequence>
<comment type="similarity">
    <text evidence="7">Belongs to the purine/pyrimidine phosphoribosyltransferase family. PyrE subfamily.</text>
</comment>
<evidence type="ECO:0000256" key="5">
    <source>
        <dbReference type="ARBA" id="ARBA00022842"/>
    </source>
</evidence>
<evidence type="ECO:0000256" key="7">
    <source>
        <dbReference type="HAMAP-Rule" id="MF_01208"/>
    </source>
</evidence>
<dbReference type="eggNOG" id="COG0461">
    <property type="taxonomic scope" value="Bacteria"/>
</dbReference>
<keyword evidence="5 7" id="KW-0460">Magnesium</keyword>
<keyword evidence="6 7" id="KW-0665">Pyrimidine biosynthesis</keyword>
<comment type="caution">
    <text evidence="7">Lacks conserved residue(s) required for the propagation of feature annotation.</text>
</comment>
<dbReference type="OrthoDB" id="9783570at2"/>
<dbReference type="CDD" id="cd06223">
    <property type="entry name" value="PRTases_typeI"/>
    <property type="match status" value="1"/>
</dbReference>
<comment type="pathway">
    <text evidence="1 7">Pyrimidine metabolism; UMP biosynthesis via de novo pathway; UMP from orotate: step 1/2.</text>
</comment>
<dbReference type="EnsemblBacteria" id="ACZ19319">
    <property type="protein sequence ID" value="ACZ19319"/>
    <property type="gene ID" value="Taci_1087"/>
</dbReference>
<dbReference type="AlphaFoldDB" id="D1B5M8"/>
<dbReference type="InterPro" id="IPR006273">
    <property type="entry name" value="Orotate_PRibTrfase_bac"/>
</dbReference>
<evidence type="ECO:0000256" key="6">
    <source>
        <dbReference type="ARBA" id="ARBA00022975"/>
    </source>
</evidence>
<dbReference type="PANTHER" id="PTHR19278">
    <property type="entry name" value="OROTATE PHOSPHORIBOSYLTRANSFERASE"/>
    <property type="match status" value="1"/>
</dbReference>
<keyword evidence="9" id="KW-1185">Reference proteome</keyword>
<dbReference type="PANTHER" id="PTHR19278:SF9">
    <property type="entry name" value="URIDINE 5'-MONOPHOSPHATE SYNTHASE"/>
    <property type="match status" value="1"/>
</dbReference>
<dbReference type="HOGENOM" id="CLU_074878_3_0_0"/>
<proteinExistence type="inferred from homology"/>
<feature type="binding site" evidence="7">
    <location>
        <position position="152"/>
    </location>
    <ligand>
        <name>orotate</name>
        <dbReference type="ChEBI" id="CHEBI:30839"/>
    </ligand>
</feature>
<dbReference type="GO" id="GO:0019856">
    <property type="term" value="P:pyrimidine nucleobase biosynthetic process"/>
    <property type="evidence" value="ECO:0007669"/>
    <property type="project" value="InterPro"/>
</dbReference>
<dbReference type="EMBL" id="CP001818">
    <property type="protein sequence ID" value="ACZ19319.1"/>
    <property type="molecule type" value="Genomic_DNA"/>
</dbReference>
<reference evidence="8 9" key="1">
    <citation type="journal article" date="2009" name="Stand. Genomic Sci.">
        <title>Complete genome sequence of Thermanaerovibrio acidaminovorans type strain (Su883).</title>
        <authorList>
            <person name="Chovatia M."/>
            <person name="Sikorski J."/>
            <person name="Schroder M."/>
            <person name="Lapidus A."/>
            <person name="Nolan M."/>
            <person name="Tice H."/>
            <person name="Glavina Del Rio T."/>
            <person name="Copeland A."/>
            <person name="Cheng J.F."/>
            <person name="Lucas S."/>
            <person name="Chen F."/>
            <person name="Bruce D."/>
            <person name="Goodwin L."/>
            <person name="Pitluck S."/>
            <person name="Ivanova N."/>
            <person name="Mavromatis K."/>
            <person name="Ovchinnikova G."/>
            <person name="Pati A."/>
            <person name="Chen A."/>
            <person name="Palaniappan K."/>
            <person name="Land M."/>
            <person name="Hauser L."/>
            <person name="Chang Y.J."/>
            <person name="Jeffries C.D."/>
            <person name="Chain P."/>
            <person name="Saunders E."/>
            <person name="Detter J.C."/>
            <person name="Brettin T."/>
            <person name="Rohde M."/>
            <person name="Goker M."/>
            <person name="Spring S."/>
            <person name="Bristow J."/>
            <person name="Markowitz V."/>
            <person name="Hugenholtz P."/>
            <person name="Kyrpides N.C."/>
            <person name="Klenk H.P."/>
            <person name="Eisen J.A."/>
        </authorList>
    </citation>
    <scope>NUCLEOTIDE SEQUENCE [LARGE SCALE GENOMIC DNA]</scope>
    <source>
        <strain evidence="9">ATCC 49978 / DSM 6589 / Su883</strain>
    </source>
</reference>
<protein>
    <recommendedName>
        <fullName evidence="2 7">Orotate phosphoribosyltransferase</fullName>
        <shortName evidence="7">OPRT</shortName>
        <shortName evidence="7">OPRTase</shortName>
        <ecNumber evidence="2 7">2.4.2.10</ecNumber>
    </recommendedName>
</protein>
<dbReference type="InterPro" id="IPR023031">
    <property type="entry name" value="OPRT"/>
</dbReference>
<dbReference type="GO" id="GO:0000287">
    <property type="term" value="F:magnesium ion binding"/>
    <property type="evidence" value="ECO:0007669"/>
    <property type="project" value="UniProtKB-UniRule"/>
</dbReference>
<accession>D1B5M8</accession>
<dbReference type="SUPFAM" id="SSF53271">
    <property type="entry name" value="PRTase-like"/>
    <property type="match status" value="1"/>
</dbReference>
<keyword evidence="3 7" id="KW-0328">Glycosyltransferase</keyword>
<comment type="subunit">
    <text evidence="7">Homodimer.</text>
</comment>
<dbReference type="InterPro" id="IPR000836">
    <property type="entry name" value="PRTase_dom"/>
</dbReference>
<evidence type="ECO:0000256" key="3">
    <source>
        <dbReference type="ARBA" id="ARBA00022676"/>
    </source>
</evidence>
<dbReference type="Proteomes" id="UP000002030">
    <property type="component" value="Chromosome"/>
</dbReference>
<evidence type="ECO:0000256" key="2">
    <source>
        <dbReference type="ARBA" id="ARBA00011971"/>
    </source>
</evidence>
<dbReference type="InterPro" id="IPR029057">
    <property type="entry name" value="PRTase-like"/>
</dbReference>
<organism evidence="8 9">
    <name type="scientific">Thermanaerovibrio acidaminovorans (strain ATCC 49978 / DSM 6589 / Su883)</name>
    <name type="common">Selenomonas acidaminovorans</name>
    <dbReference type="NCBI Taxonomy" id="525903"/>
    <lineage>
        <taxon>Bacteria</taxon>
        <taxon>Thermotogati</taxon>
        <taxon>Synergistota</taxon>
        <taxon>Synergistia</taxon>
        <taxon>Synergistales</taxon>
        <taxon>Synergistaceae</taxon>
        <taxon>Thermanaerovibrio</taxon>
    </lineage>
</organism>
<evidence type="ECO:0000313" key="9">
    <source>
        <dbReference type="Proteomes" id="UP000002030"/>
    </source>
</evidence>
<dbReference type="HAMAP" id="MF_01208">
    <property type="entry name" value="PyrE"/>
    <property type="match status" value="1"/>
</dbReference>
<comment type="catalytic activity">
    <reaction evidence="7">
        <text>orotidine 5'-phosphate + diphosphate = orotate + 5-phospho-alpha-D-ribose 1-diphosphate</text>
        <dbReference type="Rhea" id="RHEA:10380"/>
        <dbReference type="ChEBI" id="CHEBI:30839"/>
        <dbReference type="ChEBI" id="CHEBI:33019"/>
        <dbReference type="ChEBI" id="CHEBI:57538"/>
        <dbReference type="ChEBI" id="CHEBI:58017"/>
        <dbReference type="EC" id="2.4.2.10"/>
    </reaction>
</comment>
<evidence type="ECO:0000256" key="1">
    <source>
        <dbReference type="ARBA" id="ARBA00004889"/>
    </source>
</evidence>
<dbReference type="GO" id="GO:0004588">
    <property type="term" value="F:orotate phosphoribosyltransferase activity"/>
    <property type="evidence" value="ECO:0007669"/>
    <property type="project" value="UniProtKB-UniRule"/>
</dbReference>
<dbReference type="KEGG" id="tai:Taci_1087"/>
<dbReference type="EC" id="2.4.2.10" evidence="2 7"/>
<dbReference type="GO" id="GO:0044205">
    <property type="term" value="P:'de novo' UMP biosynthetic process"/>
    <property type="evidence" value="ECO:0007669"/>
    <property type="project" value="UniProtKB-UniRule"/>
</dbReference>